<dbReference type="OrthoDB" id="9990610at2759"/>
<sequence>MVMKTALIDMYVKCRCINNAYRIFKDEIPVKDEVTWTLMLSGFSDADINTTVVEFGSNKADASFDSPTAIGDLAIFKAKEVGVMDSCAADKWKGCRVTPVPPNRMKDLLY</sequence>
<dbReference type="PANTHER" id="PTHR47926">
    <property type="entry name" value="PENTATRICOPEPTIDE REPEAT-CONTAINING PROTEIN"/>
    <property type="match status" value="1"/>
</dbReference>
<dbReference type="Proteomes" id="UP000631114">
    <property type="component" value="Unassembled WGS sequence"/>
</dbReference>
<dbReference type="GO" id="GO:0003723">
    <property type="term" value="F:RNA binding"/>
    <property type="evidence" value="ECO:0007669"/>
    <property type="project" value="InterPro"/>
</dbReference>
<gene>
    <name evidence="1" type="ORF">IFM89_033625</name>
</gene>
<evidence type="ECO:0000313" key="1">
    <source>
        <dbReference type="EMBL" id="KAF9611617.1"/>
    </source>
</evidence>
<dbReference type="GO" id="GO:0009451">
    <property type="term" value="P:RNA modification"/>
    <property type="evidence" value="ECO:0007669"/>
    <property type="project" value="InterPro"/>
</dbReference>
<comment type="caution">
    <text evidence="1">The sequence shown here is derived from an EMBL/GenBank/DDBJ whole genome shotgun (WGS) entry which is preliminary data.</text>
</comment>
<dbReference type="Gene3D" id="1.25.40.10">
    <property type="entry name" value="Tetratricopeptide repeat domain"/>
    <property type="match status" value="1"/>
</dbReference>
<proteinExistence type="predicted"/>
<name>A0A835M0A4_9MAGN</name>
<dbReference type="AlphaFoldDB" id="A0A835M0A4"/>
<accession>A0A835M0A4</accession>
<evidence type="ECO:0000313" key="2">
    <source>
        <dbReference type="Proteomes" id="UP000631114"/>
    </source>
</evidence>
<keyword evidence="2" id="KW-1185">Reference proteome</keyword>
<dbReference type="InterPro" id="IPR046960">
    <property type="entry name" value="PPR_At4g14850-like_plant"/>
</dbReference>
<organism evidence="1 2">
    <name type="scientific">Coptis chinensis</name>
    <dbReference type="NCBI Taxonomy" id="261450"/>
    <lineage>
        <taxon>Eukaryota</taxon>
        <taxon>Viridiplantae</taxon>
        <taxon>Streptophyta</taxon>
        <taxon>Embryophyta</taxon>
        <taxon>Tracheophyta</taxon>
        <taxon>Spermatophyta</taxon>
        <taxon>Magnoliopsida</taxon>
        <taxon>Ranunculales</taxon>
        <taxon>Ranunculaceae</taxon>
        <taxon>Coptidoideae</taxon>
        <taxon>Coptis</taxon>
    </lineage>
</organism>
<dbReference type="EMBL" id="JADFTS010000004">
    <property type="protein sequence ID" value="KAF9611617.1"/>
    <property type="molecule type" value="Genomic_DNA"/>
</dbReference>
<reference evidence="1 2" key="1">
    <citation type="submission" date="2020-10" db="EMBL/GenBank/DDBJ databases">
        <title>The Coptis chinensis genome and diversification of protoberbering-type alkaloids.</title>
        <authorList>
            <person name="Wang B."/>
            <person name="Shu S."/>
            <person name="Song C."/>
            <person name="Liu Y."/>
        </authorList>
    </citation>
    <scope>NUCLEOTIDE SEQUENCE [LARGE SCALE GENOMIC DNA]</scope>
    <source>
        <strain evidence="1">HL-2020</strain>
        <tissue evidence="1">Leaf</tissue>
    </source>
</reference>
<protein>
    <submittedName>
        <fullName evidence="1">Uncharacterized protein</fullName>
    </submittedName>
</protein>
<dbReference type="InterPro" id="IPR011990">
    <property type="entry name" value="TPR-like_helical_dom_sf"/>
</dbReference>